<dbReference type="EMBL" id="CP023518">
    <property type="protein sequence ID" value="ATF77425.1"/>
    <property type="molecule type" value="Genomic_DNA"/>
</dbReference>
<protein>
    <submittedName>
        <fullName evidence="1">Uncharacterized protein</fullName>
    </submittedName>
</protein>
<evidence type="ECO:0000313" key="1">
    <source>
        <dbReference type="EMBL" id="ATF77425.1"/>
    </source>
</evidence>
<reference evidence="2" key="1">
    <citation type="submission" date="2017-09" db="EMBL/GenBank/DDBJ databases">
        <title>FDA dAtabase for Regulatory Grade micrObial Sequences (FDA-ARGOS): Supporting development and validation of Infectious Disease Dx tests.</title>
        <authorList>
            <person name="Minogue T."/>
            <person name="Wolcott M."/>
            <person name="Wasieloski L."/>
            <person name="Aguilar W."/>
            <person name="Moore D."/>
            <person name="Tallon L.J."/>
            <person name="Sadzewicz L."/>
            <person name="Ott S."/>
            <person name="Zhao X."/>
            <person name="Nagaraj S."/>
            <person name="Vavikolanu K."/>
            <person name="Aluvathingal J."/>
            <person name="Nadendla S."/>
            <person name="Sichtig H."/>
        </authorList>
    </citation>
    <scope>NUCLEOTIDE SEQUENCE [LARGE SCALE GENOMIC DNA]</scope>
    <source>
        <strain evidence="2">FDAARGOS_388</strain>
    </source>
</reference>
<organism evidence="1 2">
    <name type="scientific">Burkholderia cepacia</name>
    <name type="common">Pseudomonas cepacia</name>
    <dbReference type="NCBI Taxonomy" id="292"/>
    <lineage>
        <taxon>Bacteria</taxon>
        <taxon>Pseudomonadati</taxon>
        <taxon>Pseudomonadota</taxon>
        <taxon>Betaproteobacteria</taxon>
        <taxon>Burkholderiales</taxon>
        <taxon>Burkholderiaceae</taxon>
        <taxon>Burkholderia</taxon>
        <taxon>Burkholderia cepacia complex</taxon>
    </lineage>
</organism>
<accession>A0ABM6NUK8</accession>
<dbReference type="Proteomes" id="UP000218103">
    <property type="component" value="Chromosome 1"/>
</dbReference>
<sequence length="248" mass="27358">MTALLEKHGFESPYVLAPGSTSYLESDDDEILDLGLVEHQAAPAKGLPVRVIYGTSQNTVSATANTVVTPRASYSNLGKWQATSHLHVALYDFPSRADYAFTALDLLRSDDELFKEAVEKLRASQEILHREAICERLLRLLDLYQEDYDGRALSADSLASFIAFLRDRPTVRRPSIAATPAGNLYAIWKEGTGQKLVLHFLPGARCRYAASVRNAMHEARFDEHSGSTTADSVSRSIDALGIASWIDE</sequence>
<dbReference type="RefSeq" id="WP_027788841.1">
    <property type="nucleotide sequence ID" value="NZ_BCNU01000026.1"/>
</dbReference>
<proteinExistence type="predicted"/>
<evidence type="ECO:0000313" key="2">
    <source>
        <dbReference type="Proteomes" id="UP000218103"/>
    </source>
</evidence>
<gene>
    <name evidence="1" type="ORF">CO711_08165</name>
</gene>
<name>A0ABM6NUK8_BURCE</name>
<keyword evidence="2" id="KW-1185">Reference proteome</keyword>